<dbReference type="EMBL" id="VOKX01000106">
    <property type="protein sequence ID" value="KAB7835728.1"/>
    <property type="molecule type" value="Genomic_DNA"/>
</dbReference>
<keyword evidence="2" id="KW-0732">Signal</keyword>
<sequence length="280" mass="28827">MRTWRTRKAGLSAAALTAAAGVGLVGCSSGNGGTTKEVRPAPTPSPTTITTKVADNALSEALAKIAFQGAGSSRKDGGACLASAVRKAGMPEEALTYIVKADSDDIGTVIDGLNKVSEDDAALLASRSLREDVDACIDKAVLPDSSSLNAQSYAPPKAAARPTAGTPNLKPAYPARADQPVNSSIELTKGLVSMFSSYARDESQKKTYAAAGQCLSTVVHNAGFSQEALHFFAGGAPLGAGSIVEHLPNDKDKTTWQSPRFTQELVDCTTNATSIPMPGS</sequence>
<dbReference type="PROSITE" id="PS51257">
    <property type="entry name" value="PROKAR_LIPOPROTEIN"/>
    <property type="match status" value="1"/>
</dbReference>
<name>A0A5N5W1G3_STRMB</name>
<evidence type="ECO:0000256" key="1">
    <source>
        <dbReference type="SAM" id="MobiDB-lite"/>
    </source>
</evidence>
<dbReference type="Proteomes" id="UP000327000">
    <property type="component" value="Unassembled WGS sequence"/>
</dbReference>
<accession>A0A5N5W1G3</accession>
<proteinExistence type="predicted"/>
<keyword evidence="4" id="KW-1185">Reference proteome</keyword>
<protein>
    <recommendedName>
        <fullName evidence="5">Lipoprotein</fullName>
    </recommendedName>
</protein>
<evidence type="ECO:0000256" key="2">
    <source>
        <dbReference type="SAM" id="SignalP"/>
    </source>
</evidence>
<gene>
    <name evidence="3" type="ORF">FRZ00_26255</name>
</gene>
<feature type="chain" id="PRO_5039652851" description="Lipoprotein" evidence="2">
    <location>
        <begin position="21"/>
        <end position="280"/>
    </location>
</feature>
<dbReference type="AlphaFoldDB" id="A0A5N5W1G3"/>
<feature type="region of interest" description="Disordered" evidence="1">
    <location>
        <begin position="151"/>
        <end position="176"/>
    </location>
</feature>
<reference evidence="3 4" key="1">
    <citation type="journal article" date="2019" name="Microb. Cell Fact.">
        <title>Exploring novel herbicidin analogues by transcriptional regulator overexpression and MS/MS molecular networking.</title>
        <authorList>
            <person name="Shi Y."/>
            <person name="Gu R."/>
            <person name="Li Y."/>
            <person name="Wang X."/>
            <person name="Ren W."/>
            <person name="Li X."/>
            <person name="Wang L."/>
            <person name="Xie Y."/>
            <person name="Hong B."/>
        </authorList>
    </citation>
    <scope>NUCLEOTIDE SEQUENCE [LARGE SCALE GENOMIC DNA]</scope>
    <source>
        <strain evidence="3 4">US-43</strain>
    </source>
</reference>
<evidence type="ECO:0008006" key="5">
    <source>
        <dbReference type="Google" id="ProtNLM"/>
    </source>
</evidence>
<feature type="signal peptide" evidence="2">
    <location>
        <begin position="1"/>
        <end position="20"/>
    </location>
</feature>
<evidence type="ECO:0000313" key="4">
    <source>
        <dbReference type="Proteomes" id="UP000327000"/>
    </source>
</evidence>
<comment type="caution">
    <text evidence="3">The sequence shown here is derived from an EMBL/GenBank/DDBJ whole genome shotgun (WGS) entry which is preliminary data.</text>
</comment>
<dbReference type="OrthoDB" id="4055398at2"/>
<organism evidence="3 4">
    <name type="scientific">Streptomyces mobaraensis</name>
    <name type="common">Streptoverticillium mobaraense</name>
    <dbReference type="NCBI Taxonomy" id="35621"/>
    <lineage>
        <taxon>Bacteria</taxon>
        <taxon>Bacillati</taxon>
        <taxon>Actinomycetota</taxon>
        <taxon>Actinomycetes</taxon>
        <taxon>Kitasatosporales</taxon>
        <taxon>Streptomycetaceae</taxon>
        <taxon>Streptomyces</taxon>
    </lineage>
</organism>
<evidence type="ECO:0000313" key="3">
    <source>
        <dbReference type="EMBL" id="KAB7835728.1"/>
    </source>
</evidence>